<protein>
    <submittedName>
        <fullName evidence="9">PTS mannose transporter subunit IIAB</fullName>
    </submittedName>
</protein>
<dbReference type="EMBL" id="MAEL01000023">
    <property type="protein sequence ID" value="KAF1305145.1"/>
    <property type="molecule type" value="Genomic_DNA"/>
</dbReference>
<dbReference type="InterPro" id="IPR051471">
    <property type="entry name" value="Bacterial_PTS_sugar_comp"/>
</dbReference>
<keyword evidence="4" id="KW-0762">Sugar transport</keyword>
<dbReference type="RefSeq" id="WP_161901452.1">
    <property type="nucleotide sequence ID" value="NZ_MAEL01000023.1"/>
</dbReference>
<evidence type="ECO:0000256" key="6">
    <source>
        <dbReference type="ARBA" id="ARBA00022683"/>
    </source>
</evidence>
<sequence>MEKTSIIIATHGRFGEELVKSAEMIIGSTTDVYNVSLLPEKSFEDFMAEVEKILKRLNGKVIALVDLFGGTPSNVLTVLTKKYKYKVITGVNLPMFIELYMQNSTGTVVYDELVTNALENGATNIICTNDQLERED</sequence>
<dbReference type="InterPro" id="IPR033887">
    <property type="entry name" value="PTS_IIA_man"/>
</dbReference>
<comment type="subcellular location">
    <subcellularLocation>
        <location evidence="1">Cytoplasm</location>
    </subcellularLocation>
</comment>
<dbReference type="InterPro" id="IPR036662">
    <property type="entry name" value="PTS_EIIA_man-typ_sf"/>
</dbReference>
<dbReference type="Pfam" id="PF03610">
    <property type="entry name" value="EIIA-man"/>
    <property type="match status" value="1"/>
</dbReference>
<evidence type="ECO:0000256" key="2">
    <source>
        <dbReference type="ARBA" id="ARBA00022448"/>
    </source>
</evidence>
<evidence type="ECO:0000256" key="3">
    <source>
        <dbReference type="ARBA" id="ARBA00022490"/>
    </source>
</evidence>
<dbReference type="CDD" id="cd00006">
    <property type="entry name" value="PTS_IIA_man"/>
    <property type="match status" value="1"/>
</dbReference>
<comment type="caution">
    <text evidence="9">The sequence shown here is derived from an EMBL/GenBank/DDBJ whole genome shotgun (WGS) entry which is preliminary data.</text>
</comment>
<dbReference type="PANTHER" id="PTHR33799:SF1">
    <property type="entry name" value="PTS SYSTEM MANNOSE-SPECIFIC EIIAB COMPONENT-RELATED"/>
    <property type="match status" value="1"/>
</dbReference>
<organism evidence="9 10">
    <name type="scientific">Candidatus Enterococcus willemsii</name>
    <dbReference type="NCBI Taxonomy" id="1857215"/>
    <lineage>
        <taxon>Bacteria</taxon>
        <taxon>Bacillati</taxon>
        <taxon>Bacillota</taxon>
        <taxon>Bacilli</taxon>
        <taxon>Lactobacillales</taxon>
        <taxon>Enterococcaceae</taxon>
        <taxon>Enterococcus</taxon>
    </lineage>
</organism>
<proteinExistence type="predicted"/>
<dbReference type="Gene3D" id="3.40.50.510">
    <property type="entry name" value="Phosphotransferase system, mannose-type IIA component"/>
    <property type="match status" value="1"/>
</dbReference>
<keyword evidence="6" id="KW-0598">Phosphotransferase system</keyword>
<keyword evidence="7" id="KW-0418">Kinase</keyword>
<evidence type="ECO:0000313" key="10">
    <source>
        <dbReference type="Proteomes" id="UP000782705"/>
    </source>
</evidence>
<evidence type="ECO:0000256" key="7">
    <source>
        <dbReference type="ARBA" id="ARBA00022777"/>
    </source>
</evidence>
<evidence type="ECO:0000313" key="9">
    <source>
        <dbReference type="EMBL" id="KAF1305145.1"/>
    </source>
</evidence>
<keyword evidence="2" id="KW-0813">Transport</keyword>
<reference evidence="9 10" key="1">
    <citation type="submission" date="2016-06" db="EMBL/GenBank/DDBJ databases">
        <title>Four novel species of enterococci isolated from chicken manure.</title>
        <authorList>
            <person name="Van Tyne D."/>
        </authorList>
    </citation>
    <scope>NUCLEOTIDE SEQUENCE [LARGE SCALE GENOMIC DNA]</scope>
    <source>
        <strain evidence="9 10">CU12B</strain>
    </source>
</reference>
<dbReference type="SUPFAM" id="SSF53062">
    <property type="entry name" value="PTS system fructose IIA component-like"/>
    <property type="match status" value="1"/>
</dbReference>
<dbReference type="PANTHER" id="PTHR33799">
    <property type="entry name" value="PTS PERMEASE-RELATED-RELATED"/>
    <property type="match status" value="1"/>
</dbReference>
<keyword evidence="3" id="KW-0963">Cytoplasm</keyword>
<gene>
    <name evidence="9" type="ORF">BAU17_05040</name>
</gene>
<feature type="domain" description="PTS EIIA type-4" evidence="8">
    <location>
        <begin position="3"/>
        <end position="125"/>
    </location>
</feature>
<accession>A0ABQ6Z182</accession>
<dbReference type="PROSITE" id="PS51096">
    <property type="entry name" value="PTS_EIIA_TYPE_4"/>
    <property type="match status" value="1"/>
</dbReference>
<dbReference type="Proteomes" id="UP000782705">
    <property type="component" value="Unassembled WGS sequence"/>
</dbReference>
<evidence type="ECO:0000256" key="5">
    <source>
        <dbReference type="ARBA" id="ARBA00022679"/>
    </source>
</evidence>
<evidence type="ECO:0000256" key="1">
    <source>
        <dbReference type="ARBA" id="ARBA00004496"/>
    </source>
</evidence>
<dbReference type="InterPro" id="IPR004701">
    <property type="entry name" value="PTS_EIIA_man-typ"/>
</dbReference>
<keyword evidence="10" id="KW-1185">Reference proteome</keyword>
<evidence type="ECO:0000256" key="4">
    <source>
        <dbReference type="ARBA" id="ARBA00022597"/>
    </source>
</evidence>
<name>A0ABQ6Z182_9ENTE</name>
<keyword evidence="5" id="KW-0808">Transferase</keyword>
<evidence type="ECO:0000259" key="8">
    <source>
        <dbReference type="PROSITE" id="PS51096"/>
    </source>
</evidence>